<keyword evidence="5 7" id="KW-0949">S-adenosyl-L-methionine</keyword>
<keyword evidence="6 7" id="KW-0819">tRNA processing</keyword>
<evidence type="ECO:0000256" key="2">
    <source>
        <dbReference type="ARBA" id="ARBA00003015"/>
    </source>
</evidence>
<dbReference type="Proteomes" id="UP000094757">
    <property type="component" value="Chromosome"/>
</dbReference>
<dbReference type="InterPro" id="IPR055361">
    <property type="entry name" value="tRNA_methyltr_TrmB_bact"/>
</dbReference>
<evidence type="ECO:0000256" key="6">
    <source>
        <dbReference type="ARBA" id="ARBA00022694"/>
    </source>
</evidence>
<dbReference type="SUPFAM" id="SSF53335">
    <property type="entry name" value="S-adenosyl-L-methionine-dependent methyltransferases"/>
    <property type="match status" value="1"/>
</dbReference>
<evidence type="ECO:0000256" key="1">
    <source>
        <dbReference type="ARBA" id="ARBA00000142"/>
    </source>
</evidence>
<protein>
    <recommendedName>
        <fullName evidence="7">tRNA (guanine-N(7)-)-methyltransferase</fullName>
        <ecNumber evidence="7">2.1.1.33</ecNumber>
    </recommendedName>
    <alternativeName>
        <fullName evidence="7">tRNA (guanine(46)-N(7))-methyltransferase</fullName>
    </alternativeName>
    <alternativeName>
        <fullName evidence="7">tRNA(m7G46)-methyltransferase</fullName>
    </alternativeName>
</protein>
<comment type="catalytic activity">
    <reaction evidence="1 7">
        <text>guanosine(46) in tRNA + S-adenosyl-L-methionine = N(7)-methylguanosine(46) in tRNA + S-adenosyl-L-homocysteine</text>
        <dbReference type="Rhea" id="RHEA:42708"/>
        <dbReference type="Rhea" id="RHEA-COMP:10188"/>
        <dbReference type="Rhea" id="RHEA-COMP:10189"/>
        <dbReference type="ChEBI" id="CHEBI:57856"/>
        <dbReference type="ChEBI" id="CHEBI:59789"/>
        <dbReference type="ChEBI" id="CHEBI:74269"/>
        <dbReference type="ChEBI" id="CHEBI:74480"/>
        <dbReference type="EC" id="2.1.1.33"/>
    </reaction>
</comment>
<feature type="binding site" evidence="7">
    <location>
        <begin position="195"/>
        <end position="198"/>
    </location>
    <ligand>
        <name>substrate</name>
    </ligand>
</feature>
<dbReference type="PROSITE" id="PS51625">
    <property type="entry name" value="SAM_MT_TRMB"/>
    <property type="match status" value="1"/>
</dbReference>
<dbReference type="KEGG" id="dpn:BCB69_02020"/>
<dbReference type="EC" id="2.1.1.33" evidence="7"/>
<gene>
    <name evidence="7" type="primary">trmB</name>
    <name evidence="8" type="ORF">BCB69_02020</name>
</gene>
<sequence>MRLRRKPWIDEAIKEYTDFLYLEFPVENKGKWKQTFSNPKLPLCVELGTGKGRFISQMAEMHPAYNFVGFERQIGVIYYAAKKVGDAEPFLENAKLVLGDITNIEELFVQGEVDCFFINFCDPWPKARHEKRRLTYRSYLNRYASLLASNGKIIFKTDNRDLFDFSVEEFKSMKWELSDINYDLHAAPVEGDVKTEYEEKFSKKGNKICRLVAHRPTITVLSNNEKG</sequence>
<dbReference type="NCBIfam" id="TIGR00091">
    <property type="entry name" value="tRNA (guanosine(46)-N7)-methyltransferase TrmB"/>
    <property type="match status" value="1"/>
</dbReference>
<evidence type="ECO:0000256" key="5">
    <source>
        <dbReference type="ARBA" id="ARBA00022691"/>
    </source>
</evidence>
<proteinExistence type="inferred from homology"/>
<evidence type="ECO:0000256" key="7">
    <source>
        <dbReference type="HAMAP-Rule" id="MF_01057"/>
    </source>
</evidence>
<dbReference type="EMBL" id="CP017037">
    <property type="protein sequence ID" value="AOH38858.1"/>
    <property type="molecule type" value="Genomic_DNA"/>
</dbReference>
<dbReference type="Pfam" id="PF02390">
    <property type="entry name" value="Methyltransf_4"/>
    <property type="match status" value="1"/>
</dbReference>
<comment type="function">
    <text evidence="2 7">Catalyzes the formation of N(7)-methylguanine at position 46 (m7G46) in tRNA.</text>
</comment>
<dbReference type="UniPathway" id="UPA00989"/>
<dbReference type="NCBIfam" id="NF001080">
    <property type="entry name" value="PRK00121.2-2"/>
    <property type="match status" value="1"/>
</dbReference>
<comment type="pathway">
    <text evidence="7">tRNA modification; N(7)-methylguanine-tRNA biosynthesis.</text>
</comment>
<dbReference type="GO" id="GO:0043527">
    <property type="term" value="C:tRNA methyltransferase complex"/>
    <property type="evidence" value="ECO:0007669"/>
    <property type="project" value="TreeGrafter"/>
</dbReference>
<dbReference type="Gene3D" id="3.40.50.150">
    <property type="entry name" value="Vaccinia Virus protein VP39"/>
    <property type="match status" value="1"/>
</dbReference>
<dbReference type="RefSeq" id="WP_069176867.1">
    <property type="nucleotide sequence ID" value="NZ_CP017037.1"/>
</dbReference>
<evidence type="ECO:0000256" key="4">
    <source>
        <dbReference type="ARBA" id="ARBA00022679"/>
    </source>
</evidence>
<dbReference type="PANTHER" id="PTHR23417">
    <property type="entry name" value="3-DEOXY-D-MANNO-OCTULOSONIC-ACID TRANSFERASE/TRNA GUANINE-N 7 - -METHYLTRANSFERASE"/>
    <property type="match status" value="1"/>
</dbReference>
<dbReference type="InterPro" id="IPR003358">
    <property type="entry name" value="tRNA_(Gua-N-7)_MeTrfase_Trmb"/>
</dbReference>
<feature type="region of interest" description="Interaction with RNA" evidence="7">
    <location>
        <begin position="128"/>
        <end position="133"/>
    </location>
</feature>
<evidence type="ECO:0000256" key="3">
    <source>
        <dbReference type="ARBA" id="ARBA00022603"/>
    </source>
</evidence>
<comment type="similarity">
    <text evidence="7">Belongs to the class I-like SAM-binding methyltransferase superfamily. TrmB family.</text>
</comment>
<feature type="binding site" evidence="7">
    <location>
        <position position="158"/>
    </location>
    <ligand>
        <name>substrate</name>
    </ligand>
</feature>
<dbReference type="HAMAP" id="MF_01057">
    <property type="entry name" value="tRNA_methyltr_TrmB"/>
    <property type="match status" value="1"/>
</dbReference>
<dbReference type="AlphaFoldDB" id="A0A1B3WD36"/>
<reference evidence="9" key="1">
    <citation type="submission" date="2016-08" db="EMBL/GenBank/DDBJ databases">
        <authorList>
            <person name="Holder M.E."/>
            <person name="Ajami N.J."/>
            <person name="Petrosino J.F."/>
        </authorList>
    </citation>
    <scope>NUCLEOTIDE SEQUENCE [LARGE SCALE GENOMIC DNA]</scope>
    <source>
        <strain evidence="9">F0677</strain>
    </source>
</reference>
<dbReference type="STRING" id="39950.BCB69_02020"/>
<keyword evidence="3 7" id="KW-0489">Methyltransferase</keyword>
<dbReference type="PANTHER" id="PTHR23417:SF14">
    <property type="entry name" value="PENTACOTRIPEPTIDE-REPEAT REGION OF PRORP DOMAIN-CONTAINING PROTEIN"/>
    <property type="match status" value="1"/>
</dbReference>
<feature type="binding site" evidence="7">
    <location>
        <position position="100"/>
    </location>
    <ligand>
        <name>S-adenosyl-L-methionine</name>
        <dbReference type="ChEBI" id="CHEBI:59789"/>
    </ligand>
</feature>
<dbReference type="InterPro" id="IPR029063">
    <property type="entry name" value="SAM-dependent_MTases_sf"/>
</dbReference>
<evidence type="ECO:0000313" key="9">
    <source>
        <dbReference type="Proteomes" id="UP000094757"/>
    </source>
</evidence>
<dbReference type="CDD" id="cd02440">
    <property type="entry name" value="AdoMet_MTases"/>
    <property type="match status" value="1"/>
</dbReference>
<accession>A0A1B3WD36</accession>
<name>A0A1B3WD36_9FIRM</name>
<feature type="binding site" evidence="7">
    <location>
        <position position="122"/>
    </location>
    <ligand>
        <name>S-adenosyl-L-methionine</name>
        <dbReference type="ChEBI" id="CHEBI:59789"/>
    </ligand>
</feature>
<keyword evidence="4 7" id="KW-0808">Transferase</keyword>
<feature type="binding site" evidence="7">
    <location>
        <position position="126"/>
    </location>
    <ligand>
        <name>substrate</name>
    </ligand>
</feature>
<organism evidence="8 9">
    <name type="scientific">Dialister pneumosintes</name>
    <dbReference type="NCBI Taxonomy" id="39950"/>
    <lineage>
        <taxon>Bacteria</taxon>
        <taxon>Bacillati</taxon>
        <taxon>Bacillota</taxon>
        <taxon>Negativicutes</taxon>
        <taxon>Veillonellales</taxon>
        <taxon>Veillonellaceae</taxon>
        <taxon>Dialister</taxon>
    </lineage>
</organism>
<dbReference type="GO" id="GO:0008176">
    <property type="term" value="F:tRNA (guanine(46)-N7)-methyltransferase activity"/>
    <property type="evidence" value="ECO:0007669"/>
    <property type="project" value="UniProtKB-UniRule"/>
</dbReference>
<evidence type="ECO:0000313" key="8">
    <source>
        <dbReference type="EMBL" id="AOH38858.1"/>
    </source>
</evidence>
<feature type="binding site" evidence="7">
    <location>
        <position position="46"/>
    </location>
    <ligand>
        <name>S-adenosyl-L-methionine</name>
        <dbReference type="ChEBI" id="CHEBI:59789"/>
    </ligand>
</feature>
<feature type="binding site" evidence="7">
    <location>
        <position position="71"/>
    </location>
    <ligand>
        <name>S-adenosyl-L-methionine</name>
        <dbReference type="ChEBI" id="CHEBI:59789"/>
    </ligand>
</feature>